<gene>
    <name evidence="3" type="ORF">HU200_016984</name>
</gene>
<dbReference type="AlphaFoldDB" id="A0A835F764"/>
<evidence type="ECO:0000259" key="2">
    <source>
        <dbReference type="Pfam" id="PF26138"/>
    </source>
</evidence>
<evidence type="ECO:0000313" key="4">
    <source>
        <dbReference type="Proteomes" id="UP000636709"/>
    </source>
</evidence>
<organism evidence="3 4">
    <name type="scientific">Digitaria exilis</name>
    <dbReference type="NCBI Taxonomy" id="1010633"/>
    <lineage>
        <taxon>Eukaryota</taxon>
        <taxon>Viridiplantae</taxon>
        <taxon>Streptophyta</taxon>
        <taxon>Embryophyta</taxon>
        <taxon>Tracheophyta</taxon>
        <taxon>Spermatophyta</taxon>
        <taxon>Magnoliopsida</taxon>
        <taxon>Liliopsida</taxon>
        <taxon>Poales</taxon>
        <taxon>Poaceae</taxon>
        <taxon>PACMAD clade</taxon>
        <taxon>Panicoideae</taxon>
        <taxon>Panicodae</taxon>
        <taxon>Paniceae</taxon>
        <taxon>Anthephorinae</taxon>
        <taxon>Digitaria</taxon>
    </lineage>
</organism>
<proteinExistence type="predicted"/>
<dbReference type="InterPro" id="IPR058353">
    <property type="entry name" value="DUF8040"/>
</dbReference>
<dbReference type="PANTHER" id="PTHR22930:SF293">
    <property type="entry name" value="PROTEIN ALP1-LIKE"/>
    <property type="match status" value="1"/>
</dbReference>
<dbReference type="OrthoDB" id="660876at2759"/>
<dbReference type="InterPro" id="IPR045249">
    <property type="entry name" value="HARBI1-like"/>
</dbReference>
<reference evidence="3" key="1">
    <citation type="submission" date="2020-07" db="EMBL/GenBank/DDBJ databases">
        <title>Genome sequence and genetic diversity analysis of an under-domesticated orphan crop, white fonio (Digitaria exilis).</title>
        <authorList>
            <person name="Bennetzen J.L."/>
            <person name="Chen S."/>
            <person name="Ma X."/>
            <person name="Wang X."/>
            <person name="Yssel A.E.J."/>
            <person name="Chaluvadi S.R."/>
            <person name="Johnson M."/>
            <person name="Gangashetty P."/>
            <person name="Hamidou F."/>
            <person name="Sanogo M.D."/>
            <person name="Zwaenepoel A."/>
            <person name="Wallace J."/>
            <person name="Van De Peer Y."/>
            <person name="Van Deynze A."/>
        </authorList>
    </citation>
    <scope>NUCLEOTIDE SEQUENCE</scope>
    <source>
        <tissue evidence="3">Leaves</tissue>
    </source>
</reference>
<dbReference type="Proteomes" id="UP000636709">
    <property type="component" value="Unassembled WGS sequence"/>
</dbReference>
<feature type="domain" description="DUF8040" evidence="2">
    <location>
        <begin position="60"/>
        <end position="135"/>
    </location>
</feature>
<keyword evidence="4" id="KW-1185">Reference proteome</keyword>
<feature type="transmembrane region" description="Helical" evidence="1">
    <location>
        <begin position="20"/>
        <end position="38"/>
    </location>
</feature>
<sequence>MARLPLSARTRTNMALRSMLTSIITMYYFMWSLLAMAYKKRCLKIEQRIRNREQRSLRLSQIICDSDATCISQLRMDRRTFHVLCEMLRDVGGLKATRNMLLEEIVAQFLYILAHHLKNRTIKEFFYRSGETVSR</sequence>
<keyword evidence="1" id="KW-1133">Transmembrane helix</keyword>
<dbReference type="PANTHER" id="PTHR22930">
    <property type="match status" value="1"/>
</dbReference>
<accession>A0A835F764</accession>
<name>A0A835F764_9POAL</name>
<dbReference type="EMBL" id="JACEFO010001617">
    <property type="protein sequence ID" value="KAF8730407.1"/>
    <property type="molecule type" value="Genomic_DNA"/>
</dbReference>
<comment type="caution">
    <text evidence="3">The sequence shown here is derived from an EMBL/GenBank/DDBJ whole genome shotgun (WGS) entry which is preliminary data.</text>
</comment>
<keyword evidence="1" id="KW-0472">Membrane</keyword>
<dbReference type="Pfam" id="PF26138">
    <property type="entry name" value="DUF8040"/>
    <property type="match status" value="1"/>
</dbReference>
<keyword evidence="1" id="KW-0812">Transmembrane</keyword>
<protein>
    <recommendedName>
        <fullName evidence="2">DUF8040 domain-containing protein</fullName>
    </recommendedName>
</protein>
<evidence type="ECO:0000313" key="3">
    <source>
        <dbReference type="EMBL" id="KAF8730407.1"/>
    </source>
</evidence>
<evidence type="ECO:0000256" key="1">
    <source>
        <dbReference type="SAM" id="Phobius"/>
    </source>
</evidence>